<comment type="subcellular location">
    <subcellularLocation>
        <location evidence="1">Cell inner membrane</location>
        <topology evidence="1">Peripheral membrane protein</topology>
    </subcellularLocation>
</comment>
<evidence type="ECO:0000256" key="4">
    <source>
        <dbReference type="ARBA" id="ARBA00022475"/>
    </source>
</evidence>
<evidence type="ECO:0000256" key="1">
    <source>
        <dbReference type="ARBA" id="ARBA00004417"/>
    </source>
</evidence>
<dbReference type="InterPro" id="IPR003439">
    <property type="entry name" value="ABC_transporter-like_ATP-bd"/>
</dbReference>
<sequence length="624" mass="68128">MSLLDVKDLKIAFRQDGQIVPCVHGVSFTVDRGETVALVGESGSGKSITALSTVSLLGSSAEVGGSVTYDGQQMIGADEKMLRKVRGNDISFIFQEPMTSLNPLHTIEKQLSESLELHQNLKGRSGTKRLLESWLNFNPVKCLIWCAVVFVAIAAYASFVVTAPDKPSLNFMEAYLADLVPRATRALIWAAGLTLALWLGRVVLGGTSRGWIMSSPARGTVLELMEKVGIRDAESRLSAYPHELSGGQRQRVMIAMALANRPDILIADEPTTALDVTIQAQILELLADLKARENMGLLFITHDLGVVQRIADKVCVMKDGQIVEAGPTTRIFGNPQHEYTRKLLGARAAGVPAPVPHDAPVVVKTENLRVWFPITKGFLKRTVGHVKAVNDASIEVRAGETLGIVGESGSGKTTLALAIMRLIGSEGKITFMGEDVHGWSTRALRRHRADMQIVFQDPFGSLSPRMTCGQIIAEGLGVHGNPEGRPVRDLVAEVLEEVELPASAMDRYPHEFSGGQRQRIAIARAMILRPRLLVLDEPTSALDMTVQVQIVDLLRRLQVKYGLAYLFISHDLNVVRAMSHRVVVMRHGDIIETGEAQTLFDAPRTEYAQTLLRAALDLKAERAG</sequence>
<evidence type="ECO:0000313" key="11">
    <source>
        <dbReference type="Proteomes" id="UP001064087"/>
    </source>
</evidence>
<evidence type="ECO:0000256" key="6">
    <source>
        <dbReference type="ARBA" id="ARBA00022840"/>
    </source>
</evidence>
<dbReference type="Proteomes" id="UP001064087">
    <property type="component" value="Chromosome"/>
</dbReference>
<dbReference type="CDD" id="cd03257">
    <property type="entry name" value="ABC_NikE_OppD_transporters"/>
    <property type="match status" value="2"/>
</dbReference>
<evidence type="ECO:0000259" key="9">
    <source>
        <dbReference type="PROSITE" id="PS50893"/>
    </source>
</evidence>
<keyword evidence="6 10" id="KW-0067">ATP-binding</keyword>
<dbReference type="InterPro" id="IPR027417">
    <property type="entry name" value="P-loop_NTPase"/>
</dbReference>
<dbReference type="Pfam" id="PF08352">
    <property type="entry name" value="oligo_HPY"/>
    <property type="match status" value="2"/>
</dbReference>
<proteinExistence type="inferred from homology"/>
<dbReference type="SUPFAM" id="SSF52540">
    <property type="entry name" value="P-loop containing nucleoside triphosphate hydrolases"/>
    <property type="match status" value="2"/>
</dbReference>
<dbReference type="PANTHER" id="PTHR43297:SF2">
    <property type="entry name" value="DIPEPTIDE TRANSPORT ATP-BINDING PROTEIN DPPD"/>
    <property type="match status" value="1"/>
</dbReference>
<feature type="domain" description="ABC transporter" evidence="9">
    <location>
        <begin position="6"/>
        <end position="344"/>
    </location>
</feature>
<gene>
    <name evidence="10" type="ORF">N7U68_08120</name>
</gene>
<evidence type="ECO:0000256" key="2">
    <source>
        <dbReference type="ARBA" id="ARBA00005417"/>
    </source>
</evidence>
<protein>
    <submittedName>
        <fullName evidence="10">ABC transporter ATP-binding protein</fullName>
    </submittedName>
</protein>
<evidence type="ECO:0000256" key="8">
    <source>
        <dbReference type="SAM" id="Phobius"/>
    </source>
</evidence>
<comment type="similarity">
    <text evidence="2">Belongs to the ABC transporter superfamily.</text>
</comment>
<dbReference type="PROSITE" id="PS50893">
    <property type="entry name" value="ABC_TRANSPORTER_2"/>
    <property type="match status" value="2"/>
</dbReference>
<keyword evidence="5" id="KW-0547">Nucleotide-binding</keyword>
<name>A0ABY6DEN8_9RHOB</name>
<evidence type="ECO:0000256" key="3">
    <source>
        <dbReference type="ARBA" id="ARBA00022448"/>
    </source>
</evidence>
<dbReference type="RefSeq" id="WP_263048788.1">
    <property type="nucleotide sequence ID" value="NZ_CP106738.1"/>
</dbReference>
<dbReference type="PANTHER" id="PTHR43297">
    <property type="entry name" value="OLIGOPEPTIDE TRANSPORT ATP-BINDING PROTEIN APPD"/>
    <property type="match status" value="1"/>
</dbReference>
<evidence type="ECO:0000256" key="5">
    <source>
        <dbReference type="ARBA" id="ARBA00022741"/>
    </source>
</evidence>
<keyword evidence="4" id="KW-1003">Cell membrane</keyword>
<dbReference type="InterPro" id="IPR017871">
    <property type="entry name" value="ABC_transporter-like_CS"/>
</dbReference>
<organism evidence="10 11">
    <name type="scientific">Roseovarius pelagicus</name>
    <dbReference type="NCBI Taxonomy" id="2980108"/>
    <lineage>
        <taxon>Bacteria</taxon>
        <taxon>Pseudomonadati</taxon>
        <taxon>Pseudomonadota</taxon>
        <taxon>Alphaproteobacteria</taxon>
        <taxon>Rhodobacterales</taxon>
        <taxon>Roseobacteraceae</taxon>
        <taxon>Roseovarius</taxon>
    </lineage>
</organism>
<feature type="transmembrane region" description="Helical" evidence="8">
    <location>
        <begin position="142"/>
        <end position="163"/>
    </location>
</feature>
<reference evidence="10" key="1">
    <citation type="submission" date="2022-10" db="EMBL/GenBank/DDBJ databases">
        <title>Roseovarius pelagicus sp. nov., isolated from Arctic seawater.</title>
        <authorList>
            <person name="Hong Y.W."/>
            <person name="Hwang C.Y."/>
        </authorList>
    </citation>
    <scope>NUCLEOTIDE SEQUENCE</scope>
    <source>
        <strain evidence="10">HL-MP18</strain>
    </source>
</reference>
<accession>A0ABY6DEN8</accession>
<keyword evidence="3" id="KW-0813">Transport</keyword>
<feature type="domain" description="ABC transporter" evidence="9">
    <location>
        <begin position="363"/>
        <end position="612"/>
    </location>
</feature>
<dbReference type="NCBIfam" id="NF008453">
    <property type="entry name" value="PRK11308.1"/>
    <property type="match status" value="3"/>
</dbReference>
<dbReference type="InterPro" id="IPR003593">
    <property type="entry name" value="AAA+_ATPase"/>
</dbReference>
<dbReference type="InterPro" id="IPR050388">
    <property type="entry name" value="ABC_Ni/Peptide_Import"/>
</dbReference>
<dbReference type="Pfam" id="PF00005">
    <property type="entry name" value="ABC_tran"/>
    <property type="match status" value="2"/>
</dbReference>
<keyword evidence="8" id="KW-0812">Transmembrane</keyword>
<keyword evidence="11" id="KW-1185">Reference proteome</keyword>
<dbReference type="InterPro" id="IPR013563">
    <property type="entry name" value="Oligopep_ABC_C"/>
</dbReference>
<evidence type="ECO:0000256" key="7">
    <source>
        <dbReference type="ARBA" id="ARBA00023136"/>
    </source>
</evidence>
<keyword evidence="8" id="KW-1133">Transmembrane helix</keyword>
<dbReference type="Gene3D" id="3.40.50.300">
    <property type="entry name" value="P-loop containing nucleotide triphosphate hydrolases"/>
    <property type="match status" value="2"/>
</dbReference>
<keyword evidence="7 8" id="KW-0472">Membrane</keyword>
<dbReference type="GO" id="GO:0005524">
    <property type="term" value="F:ATP binding"/>
    <property type="evidence" value="ECO:0007669"/>
    <property type="project" value="UniProtKB-KW"/>
</dbReference>
<dbReference type="PROSITE" id="PS00211">
    <property type="entry name" value="ABC_TRANSPORTER_1"/>
    <property type="match status" value="2"/>
</dbReference>
<dbReference type="SMART" id="SM00382">
    <property type="entry name" value="AAA"/>
    <property type="match status" value="2"/>
</dbReference>
<dbReference type="EMBL" id="CP106738">
    <property type="protein sequence ID" value="UXX84591.1"/>
    <property type="molecule type" value="Genomic_DNA"/>
</dbReference>
<evidence type="ECO:0000313" key="10">
    <source>
        <dbReference type="EMBL" id="UXX84591.1"/>
    </source>
</evidence>